<evidence type="ECO:0000259" key="4">
    <source>
        <dbReference type="PROSITE" id="PS51077"/>
    </source>
</evidence>
<dbReference type="InterPro" id="IPR029016">
    <property type="entry name" value="GAF-like_dom_sf"/>
</dbReference>
<evidence type="ECO:0000256" key="2">
    <source>
        <dbReference type="ARBA" id="ARBA00023125"/>
    </source>
</evidence>
<organism evidence="6 7">
    <name type="scientific">Fodinicola feengrottensis</name>
    <dbReference type="NCBI Taxonomy" id="435914"/>
    <lineage>
        <taxon>Bacteria</taxon>
        <taxon>Bacillati</taxon>
        <taxon>Actinomycetota</taxon>
        <taxon>Actinomycetes</taxon>
        <taxon>Mycobacteriales</taxon>
        <taxon>Fodinicola</taxon>
    </lineage>
</organism>
<dbReference type="SUPFAM" id="SSF55781">
    <property type="entry name" value="GAF domain-like"/>
    <property type="match status" value="1"/>
</dbReference>
<dbReference type="PROSITE" id="PS51078">
    <property type="entry name" value="ICLR_ED"/>
    <property type="match status" value="1"/>
</dbReference>
<keyword evidence="7" id="KW-1185">Reference proteome</keyword>
<dbReference type="Pfam" id="PF09339">
    <property type="entry name" value="HTH_IclR"/>
    <property type="match status" value="1"/>
</dbReference>
<accession>A0ABN2IP30</accession>
<dbReference type="PANTHER" id="PTHR30136">
    <property type="entry name" value="HELIX-TURN-HELIX TRANSCRIPTIONAL REGULATOR, ICLR FAMILY"/>
    <property type="match status" value="1"/>
</dbReference>
<feature type="domain" description="HTH iclR-type" evidence="4">
    <location>
        <begin position="1"/>
        <end position="54"/>
    </location>
</feature>
<keyword evidence="2" id="KW-0238">DNA-binding</keyword>
<evidence type="ECO:0000259" key="5">
    <source>
        <dbReference type="PROSITE" id="PS51078"/>
    </source>
</evidence>
<name>A0ABN2IP30_9ACTN</name>
<dbReference type="SMART" id="SM00346">
    <property type="entry name" value="HTH_ICLR"/>
    <property type="match status" value="1"/>
</dbReference>
<sequence length="249" mass="26460">MDRALTVLETLVSASEPLTLTSLAKQTRIPLATCAAIVYTLEERGYASRRIVGRSHFWRPTLRLYGLATQLVRKIDLSDLAQPHLRALADTLGMPAHVGVLNGRTVVYVAKAAPPGFIQFDTYPGKVAPFNLTALGRAIAAYLPDVDLVPLLTQLAVGTGPKAPPPTAKALRTELEVVRAQGFAVEDEEETAEIACVAAPFFDAEGLVAGSVGVTGFSREVTGDRLTAVVEAVRAQAAELSRHLGHSPA</sequence>
<dbReference type="InterPro" id="IPR014757">
    <property type="entry name" value="Tscrpt_reg_IclR_C"/>
</dbReference>
<evidence type="ECO:0000313" key="6">
    <source>
        <dbReference type="EMBL" id="GAA1708879.1"/>
    </source>
</evidence>
<protein>
    <submittedName>
        <fullName evidence="6">IclR family transcriptional regulator</fullName>
    </submittedName>
</protein>
<dbReference type="PROSITE" id="PS51077">
    <property type="entry name" value="HTH_ICLR"/>
    <property type="match status" value="1"/>
</dbReference>
<feature type="domain" description="IclR-ED" evidence="5">
    <location>
        <begin position="63"/>
        <end position="246"/>
    </location>
</feature>
<reference evidence="6 7" key="1">
    <citation type="journal article" date="2019" name="Int. J. Syst. Evol. Microbiol.">
        <title>The Global Catalogue of Microorganisms (GCM) 10K type strain sequencing project: providing services to taxonomists for standard genome sequencing and annotation.</title>
        <authorList>
            <consortium name="The Broad Institute Genomics Platform"/>
            <consortium name="The Broad Institute Genome Sequencing Center for Infectious Disease"/>
            <person name="Wu L."/>
            <person name="Ma J."/>
        </authorList>
    </citation>
    <scope>NUCLEOTIDE SEQUENCE [LARGE SCALE GENOMIC DNA]</scope>
    <source>
        <strain evidence="6 7">JCM 14718</strain>
    </source>
</reference>
<proteinExistence type="predicted"/>
<keyword evidence="1" id="KW-0805">Transcription regulation</keyword>
<evidence type="ECO:0000256" key="1">
    <source>
        <dbReference type="ARBA" id="ARBA00023015"/>
    </source>
</evidence>
<dbReference type="Gene3D" id="3.30.450.40">
    <property type="match status" value="1"/>
</dbReference>
<dbReference type="InterPro" id="IPR036388">
    <property type="entry name" value="WH-like_DNA-bd_sf"/>
</dbReference>
<dbReference type="EMBL" id="BAAANY010000032">
    <property type="protein sequence ID" value="GAA1708879.1"/>
    <property type="molecule type" value="Genomic_DNA"/>
</dbReference>
<dbReference type="InterPro" id="IPR036390">
    <property type="entry name" value="WH_DNA-bd_sf"/>
</dbReference>
<dbReference type="Pfam" id="PF01614">
    <property type="entry name" value="IclR_C"/>
    <property type="match status" value="1"/>
</dbReference>
<comment type="caution">
    <text evidence="6">The sequence shown here is derived from an EMBL/GenBank/DDBJ whole genome shotgun (WGS) entry which is preliminary data.</text>
</comment>
<dbReference type="PANTHER" id="PTHR30136:SF24">
    <property type="entry name" value="HTH-TYPE TRANSCRIPTIONAL REPRESSOR ALLR"/>
    <property type="match status" value="1"/>
</dbReference>
<dbReference type="Gene3D" id="1.10.10.10">
    <property type="entry name" value="Winged helix-like DNA-binding domain superfamily/Winged helix DNA-binding domain"/>
    <property type="match status" value="1"/>
</dbReference>
<dbReference type="SUPFAM" id="SSF46785">
    <property type="entry name" value="Winged helix' DNA-binding domain"/>
    <property type="match status" value="1"/>
</dbReference>
<dbReference type="Proteomes" id="UP001500618">
    <property type="component" value="Unassembled WGS sequence"/>
</dbReference>
<evidence type="ECO:0000256" key="3">
    <source>
        <dbReference type="ARBA" id="ARBA00023163"/>
    </source>
</evidence>
<keyword evidence="3" id="KW-0804">Transcription</keyword>
<gene>
    <name evidence="6" type="ORF">GCM10009765_67980</name>
</gene>
<dbReference type="InterPro" id="IPR005471">
    <property type="entry name" value="Tscrpt_reg_IclR_N"/>
</dbReference>
<evidence type="ECO:0000313" key="7">
    <source>
        <dbReference type="Proteomes" id="UP001500618"/>
    </source>
</evidence>
<dbReference type="InterPro" id="IPR050707">
    <property type="entry name" value="HTH_MetabolicPath_Reg"/>
</dbReference>